<comment type="caution">
    <text evidence="4">The sequence shown here is derived from an EMBL/GenBank/DDBJ whole genome shotgun (WGS) entry which is preliminary data.</text>
</comment>
<dbReference type="NCBIfam" id="TIGR00666">
    <property type="entry name" value="PBP4"/>
    <property type="match status" value="1"/>
</dbReference>
<dbReference type="RefSeq" id="WP_104418013.1">
    <property type="nucleotide sequence ID" value="NZ_PTJC01000005.1"/>
</dbReference>
<evidence type="ECO:0000256" key="3">
    <source>
        <dbReference type="SAM" id="SignalP"/>
    </source>
</evidence>
<dbReference type="Gene3D" id="3.50.80.20">
    <property type="entry name" value="D-Ala-D-Ala carboxypeptidase C, peptidase S13"/>
    <property type="match status" value="1"/>
</dbReference>
<evidence type="ECO:0000256" key="1">
    <source>
        <dbReference type="ARBA" id="ARBA00006096"/>
    </source>
</evidence>
<dbReference type="InterPro" id="IPR000667">
    <property type="entry name" value="Peptidase_S13"/>
</dbReference>
<dbReference type="GO" id="GO:0006508">
    <property type="term" value="P:proteolysis"/>
    <property type="evidence" value="ECO:0007669"/>
    <property type="project" value="InterPro"/>
</dbReference>
<keyword evidence="5" id="KW-1185">Reference proteome</keyword>
<reference evidence="4 5" key="1">
    <citation type="submission" date="2018-02" db="EMBL/GenBank/DDBJ databases">
        <title>Genomic Encyclopedia of Archaeal and Bacterial Type Strains, Phase II (KMG-II): from individual species to whole genera.</title>
        <authorList>
            <person name="Goeker M."/>
        </authorList>
    </citation>
    <scope>NUCLEOTIDE SEQUENCE [LARGE SCALE GENOMIC DNA]</scope>
    <source>
        <strain evidence="4 5">DSM 29526</strain>
    </source>
</reference>
<dbReference type="Gene3D" id="3.40.710.10">
    <property type="entry name" value="DD-peptidase/beta-lactamase superfamily"/>
    <property type="match status" value="2"/>
</dbReference>
<organism evidence="4 5">
    <name type="scientific">Neolewinella xylanilytica</name>
    <dbReference type="NCBI Taxonomy" id="1514080"/>
    <lineage>
        <taxon>Bacteria</taxon>
        <taxon>Pseudomonadati</taxon>
        <taxon>Bacteroidota</taxon>
        <taxon>Saprospiria</taxon>
        <taxon>Saprospirales</taxon>
        <taxon>Lewinellaceae</taxon>
        <taxon>Neolewinella</taxon>
    </lineage>
</organism>
<dbReference type="OrthoDB" id="9802627at2"/>
<dbReference type="EMBL" id="PTJC01000005">
    <property type="protein sequence ID" value="PPK87409.1"/>
    <property type="molecule type" value="Genomic_DNA"/>
</dbReference>
<evidence type="ECO:0000256" key="2">
    <source>
        <dbReference type="ARBA" id="ARBA00022801"/>
    </source>
</evidence>
<dbReference type="Proteomes" id="UP000237662">
    <property type="component" value="Unassembled WGS sequence"/>
</dbReference>
<keyword evidence="4" id="KW-0121">Carboxypeptidase</keyword>
<feature type="chain" id="PRO_5015435890" evidence="3">
    <location>
        <begin position="19"/>
        <end position="480"/>
    </location>
</feature>
<name>A0A2S6I7J9_9BACT</name>
<dbReference type="Pfam" id="PF02113">
    <property type="entry name" value="Peptidase_S13"/>
    <property type="match status" value="1"/>
</dbReference>
<keyword evidence="2" id="KW-0378">Hydrolase</keyword>
<accession>A0A2S6I7J9</accession>
<dbReference type="GO" id="GO:0000270">
    <property type="term" value="P:peptidoglycan metabolic process"/>
    <property type="evidence" value="ECO:0007669"/>
    <property type="project" value="TreeGrafter"/>
</dbReference>
<dbReference type="PRINTS" id="PR00922">
    <property type="entry name" value="DADACBPTASE3"/>
</dbReference>
<dbReference type="AlphaFoldDB" id="A0A2S6I7J9"/>
<feature type="signal peptide" evidence="3">
    <location>
        <begin position="1"/>
        <end position="18"/>
    </location>
</feature>
<dbReference type="PANTHER" id="PTHR30023:SF0">
    <property type="entry name" value="PENICILLIN-SENSITIVE CARBOXYPEPTIDASE A"/>
    <property type="match status" value="1"/>
</dbReference>
<dbReference type="GO" id="GO:0004185">
    <property type="term" value="F:serine-type carboxypeptidase activity"/>
    <property type="evidence" value="ECO:0007669"/>
    <property type="project" value="InterPro"/>
</dbReference>
<gene>
    <name evidence="4" type="ORF">CLV84_0349</name>
</gene>
<protein>
    <submittedName>
        <fullName evidence="4">D-alanyl-D-alanine carboxypeptidase/D-alanyl-D-alanine-endopeptidase (Penicillin-binding protein 4)</fullName>
    </submittedName>
</protein>
<evidence type="ECO:0000313" key="4">
    <source>
        <dbReference type="EMBL" id="PPK87409.1"/>
    </source>
</evidence>
<dbReference type="InterPro" id="IPR012338">
    <property type="entry name" value="Beta-lactam/transpept-like"/>
</dbReference>
<evidence type="ECO:0000313" key="5">
    <source>
        <dbReference type="Proteomes" id="UP000237662"/>
    </source>
</evidence>
<dbReference type="SUPFAM" id="SSF56601">
    <property type="entry name" value="beta-lactamase/transpeptidase-like"/>
    <property type="match status" value="1"/>
</dbReference>
<sequence length="480" mass="51717">MKVSYLFFLLLLHTGLAAQLTLERVIDDFVTSPALEHATVGIAVREVASGRQIAGRNAELSLIPASTQKLLTTAAAMDLLGADYRFRTRLVAGGDIDAGTLTGDLFIIGGGDPTLGSPYMDGVADLETVLENWVAAIQERGIRRITGAIVGDGSYYGTAGTGRGWPWSDLGNYYGAGVHGLNLNENAYYLSFTQRPAQGSTPPVSGTDPAIPGLRFINELRSGPANSGDNAYIFGAPYNYDHYVRGTIPRGSGQFRIRGAIPDPPLLAAQLLREKLTKAGIRVDEPATCRRLFAGTIRNGEQLLETFSPTLAEIADRTNMRSVNLYAEGLLREMNKAAGTPAHELDDTDVIVDWLEKRGLPTSSVRLRDGSGLDPRNFFSPSFMTAFLVDRAGAERWLETIPVAGRSGSLRNTLRGTAAEGRVRAKSGTVNAVRAYAGYVDRPDGQRLAFSVVVNNYSNSSLGVSQLLYGLMRDLVTARL</sequence>
<keyword evidence="3" id="KW-0732">Signal</keyword>
<proteinExistence type="inferred from homology"/>
<dbReference type="PANTHER" id="PTHR30023">
    <property type="entry name" value="D-ALANYL-D-ALANINE CARBOXYPEPTIDASE"/>
    <property type="match status" value="1"/>
</dbReference>
<comment type="similarity">
    <text evidence="1">Belongs to the peptidase S13 family.</text>
</comment>
<keyword evidence="4" id="KW-0645">Protease</keyword>